<comment type="similarity">
    <text evidence="1">Belongs to the short-chain dehydrogenases/reductases (SDR) family.</text>
</comment>
<dbReference type="EMBL" id="JTCM02000006">
    <property type="protein sequence ID" value="NEU71908.1"/>
    <property type="molecule type" value="Genomic_DNA"/>
</dbReference>
<dbReference type="PANTHER" id="PTHR48107:SF7">
    <property type="entry name" value="RE15974P"/>
    <property type="match status" value="1"/>
</dbReference>
<evidence type="ECO:0000256" key="1">
    <source>
        <dbReference type="ARBA" id="ARBA00006484"/>
    </source>
</evidence>
<dbReference type="AlphaFoldDB" id="A0A846H4J2"/>
<protein>
    <submittedName>
        <fullName evidence="3">SDR family NAD(P)-dependent oxidoreductase</fullName>
    </submittedName>
</protein>
<dbReference type="RefSeq" id="WP_039743717.1">
    <property type="nucleotide sequence ID" value="NZ_JTCM02000006.1"/>
</dbReference>
<evidence type="ECO:0000313" key="4">
    <source>
        <dbReference type="Proteomes" id="UP000031549"/>
    </source>
</evidence>
<evidence type="ECO:0000313" key="3">
    <source>
        <dbReference type="EMBL" id="NEU71908.1"/>
    </source>
</evidence>
<dbReference type="Gene3D" id="3.40.50.720">
    <property type="entry name" value="NAD(P)-binding Rossmann-like Domain"/>
    <property type="match status" value="1"/>
</dbReference>
<accession>A0A846H4J2</accession>
<dbReference type="PRINTS" id="PR00081">
    <property type="entry name" value="GDHRDH"/>
</dbReference>
<dbReference type="Proteomes" id="UP000031549">
    <property type="component" value="Unassembled WGS sequence"/>
</dbReference>
<name>A0A846H4J2_9CYAN</name>
<organism evidence="3 4">
    <name type="scientific">Hassallia byssoidea VB512170</name>
    <dbReference type="NCBI Taxonomy" id="1304833"/>
    <lineage>
        <taxon>Bacteria</taxon>
        <taxon>Bacillati</taxon>
        <taxon>Cyanobacteriota</taxon>
        <taxon>Cyanophyceae</taxon>
        <taxon>Nostocales</taxon>
        <taxon>Tolypothrichaceae</taxon>
        <taxon>Hassallia</taxon>
    </lineage>
</organism>
<dbReference type="InterPro" id="IPR002347">
    <property type="entry name" value="SDR_fam"/>
</dbReference>
<sequence>MTANTQTQKQSSDTKLRQNRVALVTGASRGIGAATAKLLASHGAAVGVNYYSSESAAQEVVDEITTNGGKAIAFY</sequence>
<gene>
    <name evidence="3" type="ORF">PI95_004790</name>
</gene>
<evidence type="ECO:0000256" key="2">
    <source>
        <dbReference type="ARBA" id="ARBA00023002"/>
    </source>
</evidence>
<reference evidence="3 4" key="1">
    <citation type="journal article" date="2015" name="Genome Announc.">
        <title>Draft Genome Sequence of Cyanobacterium Hassallia byssoidea Strain VB512170, Isolated from Monuments in India.</title>
        <authorList>
            <person name="Singh D."/>
            <person name="Chandrababunaidu M.M."/>
            <person name="Panda A."/>
            <person name="Sen D."/>
            <person name="Bhattacharyya S."/>
            <person name="Adhikary S.P."/>
            <person name="Tripathy S."/>
        </authorList>
    </citation>
    <scope>NUCLEOTIDE SEQUENCE [LARGE SCALE GENOMIC DNA]</scope>
    <source>
        <strain evidence="3 4">VB512170</strain>
    </source>
</reference>
<dbReference type="PANTHER" id="PTHR48107">
    <property type="entry name" value="NADPH-DEPENDENT ALDEHYDE REDUCTASE-LIKE PROTEIN, CHLOROPLASTIC-RELATED"/>
    <property type="match status" value="1"/>
</dbReference>
<dbReference type="GO" id="GO:0016614">
    <property type="term" value="F:oxidoreductase activity, acting on CH-OH group of donors"/>
    <property type="evidence" value="ECO:0007669"/>
    <property type="project" value="UniProtKB-ARBA"/>
</dbReference>
<keyword evidence="2" id="KW-0560">Oxidoreductase</keyword>
<dbReference type="SUPFAM" id="SSF51735">
    <property type="entry name" value="NAD(P)-binding Rossmann-fold domains"/>
    <property type="match status" value="1"/>
</dbReference>
<dbReference type="InterPro" id="IPR036291">
    <property type="entry name" value="NAD(P)-bd_dom_sf"/>
</dbReference>
<keyword evidence="4" id="KW-1185">Reference proteome</keyword>
<proteinExistence type="inferred from homology"/>
<comment type="caution">
    <text evidence="3">The sequence shown here is derived from an EMBL/GenBank/DDBJ whole genome shotgun (WGS) entry which is preliminary data.</text>
</comment>
<dbReference type="Pfam" id="PF00106">
    <property type="entry name" value="adh_short"/>
    <property type="match status" value="1"/>
</dbReference>